<dbReference type="GO" id="GO:0005737">
    <property type="term" value="C:cytoplasm"/>
    <property type="evidence" value="ECO:0007669"/>
    <property type="project" value="UniProtKB-ARBA"/>
</dbReference>
<dbReference type="PANTHER" id="PTHR21011:SF1">
    <property type="entry name" value="SMALL RIBOSOMAL SUBUNIT PROTEIN BS6M"/>
    <property type="match status" value="1"/>
</dbReference>
<dbReference type="GO" id="GO:0070181">
    <property type="term" value="F:small ribosomal subunit rRNA binding"/>
    <property type="evidence" value="ECO:0007669"/>
    <property type="project" value="TreeGrafter"/>
</dbReference>
<evidence type="ECO:0000256" key="2">
    <source>
        <dbReference type="SAM" id="MobiDB-lite"/>
    </source>
</evidence>
<dbReference type="CDD" id="cd00473">
    <property type="entry name" value="bS6"/>
    <property type="match status" value="1"/>
</dbReference>
<dbReference type="PANTHER" id="PTHR21011">
    <property type="entry name" value="MITOCHONDRIAL 28S RIBOSOMAL PROTEIN S6"/>
    <property type="match status" value="1"/>
</dbReference>
<dbReference type="GO" id="GO:0003735">
    <property type="term" value="F:structural constituent of ribosome"/>
    <property type="evidence" value="ECO:0007669"/>
    <property type="project" value="InterPro"/>
</dbReference>
<dbReference type="InterPro" id="IPR014717">
    <property type="entry name" value="Transl_elong_EF1B/ribsomal_bS6"/>
</dbReference>
<dbReference type="SUPFAM" id="SSF54995">
    <property type="entry name" value="Ribosomal protein S6"/>
    <property type="match status" value="1"/>
</dbReference>
<sequence>MNAYEVLLMLDPELAEEKANEVVARMREQVEADGGSWDGHEPWGRRKLAYEINHKPDGVYHLLLFTAAPATLDEITRVLKITDGVMRHLAVRRVQGGSTKAPAQLGATSGAADDAAAAAE</sequence>
<evidence type="ECO:0000313" key="3">
    <source>
        <dbReference type="EMBL" id="CAB4711724.1"/>
    </source>
</evidence>
<comment type="similarity">
    <text evidence="1">Belongs to the bacterial ribosomal protein bS6 family.</text>
</comment>
<gene>
    <name evidence="3" type="ORF">UFOPK2399_02040</name>
</gene>
<dbReference type="Gene3D" id="3.30.70.60">
    <property type="match status" value="1"/>
</dbReference>
<dbReference type="InterPro" id="IPR020814">
    <property type="entry name" value="Ribosomal_S6_plastid/chlpt"/>
</dbReference>
<accession>A0A6J6QX19</accession>
<dbReference type="InterPro" id="IPR000529">
    <property type="entry name" value="Ribosomal_bS6"/>
</dbReference>
<organism evidence="3">
    <name type="scientific">freshwater metagenome</name>
    <dbReference type="NCBI Taxonomy" id="449393"/>
    <lineage>
        <taxon>unclassified sequences</taxon>
        <taxon>metagenomes</taxon>
        <taxon>ecological metagenomes</taxon>
    </lineage>
</organism>
<feature type="region of interest" description="Disordered" evidence="2">
    <location>
        <begin position="95"/>
        <end position="120"/>
    </location>
</feature>
<dbReference type="EMBL" id="CAEZXP010000012">
    <property type="protein sequence ID" value="CAB4711724.1"/>
    <property type="molecule type" value="Genomic_DNA"/>
</dbReference>
<dbReference type="Pfam" id="PF01250">
    <property type="entry name" value="Ribosomal_S6"/>
    <property type="match status" value="1"/>
</dbReference>
<dbReference type="GO" id="GO:0006412">
    <property type="term" value="P:translation"/>
    <property type="evidence" value="ECO:0007669"/>
    <property type="project" value="InterPro"/>
</dbReference>
<name>A0A6J6QX19_9ZZZZ</name>
<proteinExistence type="inferred from homology"/>
<reference evidence="3" key="1">
    <citation type="submission" date="2020-05" db="EMBL/GenBank/DDBJ databases">
        <authorList>
            <person name="Chiriac C."/>
            <person name="Salcher M."/>
            <person name="Ghai R."/>
            <person name="Kavagutti S V."/>
        </authorList>
    </citation>
    <scope>NUCLEOTIDE SEQUENCE</scope>
</reference>
<dbReference type="GO" id="GO:0005840">
    <property type="term" value="C:ribosome"/>
    <property type="evidence" value="ECO:0007669"/>
    <property type="project" value="InterPro"/>
</dbReference>
<protein>
    <submittedName>
        <fullName evidence="3">Unannotated protein</fullName>
    </submittedName>
</protein>
<dbReference type="NCBIfam" id="TIGR00166">
    <property type="entry name" value="S6"/>
    <property type="match status" value="1"/>
</dbReference>
<feature type="compositionally biased region" description="Low complexity" evidence="2">
    <location>
        <begin position="111"/>
        <end position="120"/>
    </location>
</feature>
<dbReference type="HAMAP" id="MF_00360">
    <property type="entry name" value="Ribosomal_bS6"/>
    <property type="match status" value="1"/>
</dbReference>
<dbReference type="AlphaFoldDB" id="A0A6J6QX19"/>
<evidence type="ECO:0000256" key="1">
    <source>
        <dbReference type="ARBA" id="ARBA00009512"/>
    </source>
</evidence>
<dbReference type="InterPro" id="IPR035980">
    <property type="entry name" value="Ribosomal_bS6_sf"/>
</dbReference>